<dbReference type="STRING" id="1912795.BK816_00830"/>
<feature type="transmembrane region" description="Helical" evidence="1">
    <location>
        <begin position="48"/>
        <end position="69"/>
    </location>
</feature>
<dbReference type="KEGG" id="avu:BK816_00830"/>
<sequence>MPEFSAFDRQRDFPILPFLLGWFVLLVAFLFIPVPVISLAANASFWPVGYYVLALLLALAAIPLAANMFNNDQKVMGIVTLGADGLFIIYLCYLLVLNLIQL</sequence>
<gene>
    <name evidence="2" type="ORF">BK816_00830</name>
</gene>
<feature type="transmembrane region" description="Helical" evidence="1">
    <location>
        <begin position="75"/>
        <end position="100"/>
    </location>
</feature>
<dbReference type="Proteomes" id="UP000176288">
    <property type="component" value="Chromosome"/>
</dbReference>
<keyword evidence="3" id="KW-1185">Reference proteome</keyword>
<accession>A0A1D9MIH9</accession>
<keyword evidence="1" id="KW-0812">Transmembrane</keyword>
<keyword evidence="1" id="KW-0472">Membrane</keyword>
<proteinExistence type="predicted"/>
<dbReference type="EMBL" id="CP017812">
    <property type="protein sequence ID" value="AOZ72018.1"/>
    <property type="molecule type" value="Genomic_DNA"/>
</dbReference>
<dbReference type="AlphaFoldDB" id="A0A1D9MIH9"/>
<keyword evidence="1" id="KW-1133">Transmembrane helix</keyword>
<feature type="transmembrane region" description="Helical" evidence="1">
    <location>
        <begin position="20"/>
        <end position="41"/>
    </location>
</feature>
<reference evidence="2 3" key="1">
    <citation type="submission" date="2016-10" db="EMBL/GenBank/DDBJ databases">
        <title>Actinomyces aegypiusis sp. nov., isolated from the Aegypius monachus in Qinghai Tibet Plateau China.</title>
        <authorList>
            <person name="Wang Y."/>
        </authorList>
    </citation>
    <scope>NUCLEOTIDE SEQUENCE [LARGE SCALE GENOMIC DNA]</scope>
    <source>
        <strain evidence="2 3">VUL4_3</strain>
    </source>
</reference>
<name>A0A1D9MIH9_9ACTO</name>
<organism evidence="2 3">
    <name type="scientific">Boudabousia tangfeifanii</name>
    <dbReference type="NCBI Taxonomy" id="1912795"/>
    <lineage>
        <taxon>Bacteria</taxon>
        <taxon>Bacillati</taxon>
        <taxon>Actinomycetota</taxon>
        <taxon>Actinomycetes</taxon>
        <taxon>Actinomycetales</taxon>
        <taxon>Actinomycetaceae</taxon>
        <taxon>Boudabousia</taxon>
    </lineage>
</organism>
<evidence type="ECO:0000313" key="2">
    <source>
        <dbReference type="EMBL" id="AOZ72018.1"/>
    </source>
</evidence>
<evidence type="ECO:0000256" key="1">
    <source>
        <dbReference type="SAM" id="Phobius"/>
    </source>
</evidence>
<evidence type="ECO:0000313" key="3">
    <source>
        <dbReference type="Proteomes" id="UP000176288"/>
    </source>
</evidence>
<protein>
    <submittedName>
        <fullName evidence="2">Uncharacterized protein</fullName>
    </submittedName>
</protein>
<dbReference type="RefSeq" id="WP_071163484.1">
    <property type="nucleotide sequence ID" value="NZ_CP017812.1"/>
</dbReference>